<comment type="caution">
    <text evidence="1">The sequence shown here is derived from an EMBL/GenBank/DDBJ whole genome shotgun (WGS) entry which is preliminary data.</text>
</comment>
<dbReference type="EMBL" id="JUEU01000045">
    <property type="protein sequence ID" value="KOP60681.1"/>
    <property type="molecule type" value="Genomic_DNA"/>
</dbReference>
<dbReference type="Proteomes" id="UP000037201">
    <property type="component" value="Unassembled WGS sequence"/>
</dbReference>
<keyword evidence="2" id="KW-1185">Reference proteome</keyword>
<evidence type="ECO:0000313" key="2">
    <source>
        <dbReference type="Proteomes" id="UP000037201"/>
    </source>
</evidence>
<proteinExistence type="predicted"/>
<name>A0ABR5JT21_9PSED</name>
<organism evidence="1 2">
    <name type="scientific">Pseudomonas coronafaciens pv. porri</name>
    <dbReference type="NCBI Taxonomy" id="83964"/>
    <lineage>
        <taxon>Bacteria</taxon>
        <taxon>Pseudomonadati</taxon>
        <taxon>Pseudomonadota</taxon>
        <taxon>Gammaproteobacteria</taxon>
        <taxon>Pseudomonadales</taxon>
        <taxon>Pseudomonadaceae</taxon>
        <taxon>Pseudomonas</taxon>
        <taxon>Pseudomonas coronafaciens</taxon>
    </lineage>
</organism>
<protein>
    <submittedName>
        <fullName evidence="1">Uncharacterized protein</fullName>
    </submittedName>
</protein>
<sequence>MKYSAGQISEQEVEEMLAEARAIFFPPDFPSASGADWLLEGGFSSALWKTKNGDKEFYDGHWHHTCNIDFNRMLPDYSTLMDVDNAKCLDALQKWAFALRCGWVGSAVAPARWAYACSWGFNFTSWLYLRKESFKPTEVGFGLVEKDDVKLLMEELSQGGWVRALKIIQRSYIAMYKLAFGVDPDPSEVDMLPDVKASVLHRIVESLENDGCYIKRDKTDQRIISRTYLCEQIGCTMRVLDGREVRSFLRFFEHQENVSKVLIPGAQRTKHPNSKNLLLDMDIVRPTRAAMNQHVNNCQQFFAGGSMPGIEMPSLTFRRGELIKELEPELAPGVHQKLVPLSQALASLNEAALWISEYGDALVDVIANHLVDRAIVDIDFVDLAYGARFKLKQEAFTAQICKLGIKEQHVPVGFGLVKSLGLIAPHLSGERQPKKGSLSLTQALYILIGACAYAIAVMKPMRDGELGMIEYDCVLRDDKSGGCFLKVPVEKSGDLGLLDEALRPIPYLTYKAITILQKLGDFTARFFYGDDARPTRLFYFPSLEGFSPPVNGAPRKRINRCMDWLCEYINFPLDAHGRRHYFRIHELRKFHLLMLNWDDRLHGWECGAWMAAHKDASHMQAYTDANVDGRELSEWEAEYVEEKILDLELNGSIEQSGDLAKLYGKVKAHFNVNKVSSLPGAKFKSYLKMMLASEDFEVVPIEVPGADGMMIDLLLIAKEIVNE</sequence>
<dbReference type="RefSeq" id="WP_053479760.1">
    <property type="nucleotide sequence ID" value="NZ_JTHM01000017.1"/>
</dbReference>
<accession>A0ABR5JT21</accession>
<gene>
    <name evidence="1" type="ORF">OX90_04905</name>
</gene>
<reference evidence="1 2" key="1">
    <citation type="submission" date="2015-09" db="EMBL/GenBank/DDBJ databases">
        <title>Genome analysis of Pseudomonas syringae pv. porri LMG.</title>
        <authorList>
            <person name="Rombouts S."/>
        </authorList>
    </citation>
    <scope>NUCLEOTIDE SEQUENCE [LARGE SCALE GENOMIC DNA]</scope>
    <source>
        <strain evidence="1 2">LMG 28496</strain>
    </source>
</reference>
<evidence type="ECO:0000313" key="1">
    <source>
        <dbReference type="EMBL" id="KOP60681.1"/>
    </source>
</evidence>